<dbReference type="Proteomes" id="UP001058016">
    <property type="component" value="Chromosome"/>
</dbReference>
<dbReference type="Gene3D" id="3.30.70.270">
    <property type="match status" value="1"/>
</dbReference>
<accession>A0A9Q9FGL7</accession>
<dbReference type="PANTHER" id="PTHR34047:SF8">
    <property type="entry name" value="PROTEIN YKFC"/>
    <property type="match status" value="1"/>
</dbReference>
<dbReference type="EMBL" id="CP071249">
    <property type="protein sequence ID" value="UUF06042.1"/>
    <property type="molecule type" value="Genomic_DNA"/>
</dbReference>
<dbReference type="PROSITE" id="PS50878">
    <property type="entry name" value="RT_POL"/>
    <property type="match status" value="1"/>
</dbReference>
<evidence type="ECO:0000256" key="6">
    <source>
        <dbReference type="ARBA" id="ARBA00022918"/>
    </source>
</evidence>
<sequence length="425" mass="49586">MNTENLLKQILHPNNLNQAYLQVKRNKGAAGVDGMTINELGHYLKENGEEIKDQIRTRSYQPKPVKRIEIPKADGGVRNLGVPTVVDRFIQQAMAQVLTPIYEEKFHENSYGFRPGRCAEMAIIKSLEFMNDGYTWIVDIDLEKFFDKVNHDKLMRLISNTIKDGDVISLIRKFLVSGVMMDDEYKESVIGTPQGGNLSPLLSNIMLNELDQELEARGLNFVRYADDCLILVKSEKAAKRVMKSMTKYLEETLGLKVNVTKSKVERPSGIKFLGFGFFWDKNAYQFKAKPHQISIMRVKEKLKRLTRRSWSVSFDYRLKKLKQLIIGWVNYFKIAKMRTVCGNLDKNIRFRLRMCIWKQWKKVQTKYRSLMRLGIDKDKAWEWANTRKGYARVARSFILCRTITNERLKRRGLVSLLDHYQTVHI</sequence>
<dbReference type="PANTHER" id="PTHR34047">
    <property type="entry name" value="NUCLEAR INTRON MATURASE 1, MITOCHONDRIAL-RELATED"/>
    <property type="match status" value="1"/>
</dbReference>
<feature type="domain" description="Reverse transcriptase" evidence="10">
    <location>
        <begin position="51"/>
        <end position="277"/>
    </location>
</feature>
<evidence type="ECO:0000259" key="10">
    <source>
        <dbReference type="PROSITE" id="PS50878"/>
    </source>
</evidence>
<dbReference type="EMBL" id="CP071250">
    <property type="protein sequence ID" value="UUF08410.1"/>
    <property type="molecule type" value="Genomic_DNA"/>
</dbReference>
<dbReference type="Pfam" id="PF00078">
    <property type="entry name" value="RVT_1"/>
    <property type="match status" value="1"/>
</dbReference>
<dbReference type="RefSeq" id="WP_055305912.1">
    <property type="nucleotide sequence ID" value="NZ_CP071249.1"/>
</dbReference>
<reference evidence="15 16" key="1">
    <citation type="submission" date="2021-03" db="EMBL/GenBank/DDBJ databases">
        <title>Comparative Genomics and Metabolomics in the genus Turicibacter.</title>
        <authorList>
            <person name="Maki J."/>
            <person name="Looft T."/>
        </authorList>
    </citation>
    <scope>NUCLEOTIDE SEQUENCE</scope>
    <source>
        <strain evidence="15">ISU324</strain>
        <strain evidence="11 16">MMM721</strain>
    </source>
</reference>
<dbReference type="Proteomes" id="UP001058072">
    <property type="component" value="Chromosome"/>
</dbReference>
<dbReference type="Pfam" id="PF08388">
    <property type="entry name" value="GIIM"/>
    <property type="match status" value="1"/>
</dbReference>
<proteinExistence type="inferred from homology"/>
<keyword evidence="16" id="KW-1185">Reference proteome</keyword>
<comment type="similarity">
    <text evidence="8">Belongs to the bacterial reverse transcriptase family.</text>
</comment>
<dbReference type="GO" id="GO:0046872">
    <property type="term" value="F:metal ion binding"/>
    <property type="evidence" value="ECO:0007669"/>
    <property type="project" value="UniProtKB-KW"/>
</dbReference>
<evidence type="ECO:0000313" key="15">
    <source>
        <dbReference type="EMBL" id="UUF08410.1"/>
    </source>
</evidence>
<evidence type="ECO:0000256" key="9">
    <source>
        <dbReference type="ARBA" id="ARBA00048173"/>
    </source>
</evidence>
<dbReference type="GO" id="GO:0003964">
    <property type="term" value="F:RNA-directed DNA polymerase activity"/>
    <property type="evidence" value="ECO:0007669"/>
    <property type="project" value="UniProtKB-KW"/>
</dbReference>
<dbReference type="InterPro" id="IPR000123">
    <property type="entry name" value="Reverse_transcriptase_msDNA"/>
</dbReference>
<dbReference type="AlphaFoldDB" id="A0A9Q9FGL7"/>
<dbReference type="InterPro" id="IPR030931">
    <property type="entry name" value="Group_II_RT_mat"/>
</dbReference>
<dbReference type="EMBL" id="CP071249">
    <property type="protein sequence ID" value="UUF07002.1"/>
    <property type="molecule type" value="Genomic_DNA"/>
</dbReference>
<dbReference type="GO" id="GO:0051607">
    <property type="term" value="P:defense response to virus"/>
    <property type="evidence" value="ECO:0007669"/>
    <property type="project" value="UniProtKB-KW"/>
</dbReference>
<organism evidence="15 17">
    <name type="scientific">Turicibacter bilis</name>
    <dbReference type="NCBI Taxonomy" id="2735723"/>
    <lineage>
        <taxon>Bacteria</taxon>
        <taxon>Bacillati</taxon>
        <taxon>Bacillota</taxon>
        <taxon>Erysipelotrichia</taxon>
        <taxon>Erysipelotrichales</taxon>
        <taxon>Turicibacteraceae</taxon>
        <taxon>Turicibacter</taxon>
    </lineage>
</organism>
<dbReference type="EMBL" id="CP071249">
    <property type="protein sequence ID" value="UUF04867.1"/>
    <property type="molecule type" value="Genomic_DNA"/>
</dbReference>
<keyword evidence="7" id="KW-0051">Antiviral defense</keyword>
<dbReference type="CDD" id="cd01651">
    <property type="entry name" value="RT_G2_intron"/>
    <property type="match status" value="1"/>
</dbReference>
<evidence type="ECO:0000313" key="16">
    <source>
        <dbReference type="Proteomes" id="UP001058016"/>
    </source>
</evidence>
<evidence type="ECO:0000256" key="5">
    <source>
        <dbReference type="ARBA" id="ARBA00022842"/>
    </source>
</evidence>
<dbReference type="InterPro" id="IPR051083">
    <property type="entry name" value="GrpII_Intron_Splice-Mob/Def"/>
</dbReference>
<evidence type="ECO:0000256" key="4">
    <source>
        <dbReference type="ARBA" id="ARBA00022723"/>
    </source>
</evidence>
<evidence type="ECO:0000313" key="12">
    <source>
        <dbReference type="EMBL" id="UUF06042.1"/>
    </source>
</evidence>
<dbReference type="InterPro" id="IPR043502">
    <property type="entry name" value="DNA/RNA_pol_sf"/>
</dbReference>
<protein>
    <recommendedName>
        <fullName evidence="1">RNA-directed DNA polymerase</fullName>
        <ecNumber evidence="1">2.7.7.49</ecNumber>
    </recommendedName>
</protein>
<evidence type="ECO:0000313" key="17">
    <source>
        <dbReference type="Proteomes" id="UP001058072"/>
    </source>
</evidence>
<dbReference type="NCBIfam" id="TIGR04416">
    <property type="entry name" value="group_II_RT_mat"/>
    <property type="match status" value="1"/>
</dbReference>
<keyword evidence="6 15" id="KW-0695">RNA-directed DNA polymerase</keyword>
<evidence type="ECO:0000256" key="7">
    <source>
        <dbReference type="ARBA" id="ARBA00023118"/>
    </source>
</evidence>
<keyword evidence="5" id="KW-0460">Magnesium</keyword>
<dbReference type="InterPro" id="IPR043128">
    <property type="entry name" value="Rev_trsase/Diguanyl_cyclase"/>
</dbReference>
<dbReference type="InterPro" id="IPR013597">
    <property type="entry name" value="Mat_intron_G2"/>
</dbReference>
<dbReference type="EC" id="2.7.7.49" evidence="1"/>
<dbReference type="SUPFAM" id="SSF56672">
    <property type="entry name" value="DNA/RNA polymerases"/>
    <property type="match status" value="1"/>
</dbReference>
<comment type="catalytic activity">
    <reaction evidence="9">
        <text>DNA(n) + a 2'-deoxyribonucleoside 5'-triphosphate = DNA(n+1) + diphosphate</text>
        <dbReference type="Rhea" id="RHEA:22508"/>
        <dbReference type="Rhea" id="RHEA-COMP:17339"/>
        <dbReference type="Rhea" id="RHEA-COMP:17340"/>
        <dbReference type="ChEBI" id="CHEBI:33019"/>
        <dbReference type="ChEBI" id="CHEBI:61560"/>
        <dbReference type="ChEBI" id="CHEBI:173112"/>
        <dbReference type="EC" id="2.7.7.49"/>
    </reaction>
</comment>
<keyword evidence="2 15" id="KW-0808">Transferase</keyword>
<dbReference type="GO" id="GO:0003723">
    <property type="term" value="F:RNA binding"/>
    <property type="evidence" value="ECO:0007669"/>
    <property type="project" value="InterPro"/>
</dbReference>
<evidence type="ECO:0000256" key="8">
    <source>
        <dbReference type="ARBA" id="ARBA00034120"/>
    </source>
</evidence>
<evidence type="ECO:0000313" key="11">
    <source>
        <dbReference type="EMBL" id="UUF04867.1"/>
    </source>
</evidence>
<name>A0A9Q9FGL7_9FIRM</name>
<evidence type="ECO:0000256" key="1">
    <source>
        <dbReference type="ARBA" id="ARBA00012493"/>
    </source>
</evidence>
<dbReference type="EMBL" id="CP071249">
    <property type="protein sequence ID" value="UUF06541.1"/>
    <property type="molecule type" value="Genomic_DNA"/>
</dbReference>
<evidence type="ECO:0000313" key="13">
    <source>
        <dbReference type="EMBL" id="UUF06541.1"/>
    </source>
</evidence>
<evidence type="ECO:0000313" key="14">
    <source>
        <dbReference type="EMBL" id="UUF07002.1"/>
    </source>
</evidence>
<evidence type="ECO:0000256" key="2">
    <source>
        <dbReference type="ARBA" id="ARBA00022679"/>
    </source>
</evidence>
<dbReference type="InterPro" id="IPR000477">
    <property type="entry name" value="RT_dom"/>
</dbReference>
<keyword evidence="3 15" id="KW-0548">Nucleotidyltransferase</keyword>
<evidence type="ECO:0000256" key="3">
    <source>
        <dbReference type="ARBA" id="ARBA00022695"/>
    </source>
</evidence>
<dbReference type="PRINTS" id="PR00866">
    <property type="entry name" value="RNADNAPOLMS"/>
</dbReference>
<keyword evidence="4" id="KW-0479">Metal-binding</keyword>
<gene>
    <name evidence="15" type="primary">ltrA</name>
    <name evidence="12" type="ORF">J0J69_00145</name>
    <name evidence="13" type="ORF">J0J69_02850</name>
    <name evidence="14" type="ORF">J0J69_05765</name>
    <name evidence="11" type="ORF">J0J69_06800</name>
    <name evidence="15" type="ORF">J0J70_12715</name>
</gene>